<evidence type="ECO:0000313" key="2">
    <source>
        <dbReference type="Proteomes" id="UP000192796"/>
    </source>
</evidence>
<reference evidence="1 2" key="1">
    <citation type="submission" date="2016-03" db="EMBL/GenBank/DDBJ databases">
        <title>Niastella vici sp. nov., isolated from farmland soil.</title>
        <authorList>
            <person name="Chen L."/>
            <person name="Wang D."/>
            <person name="Yang S."/>
            <person name="Wang G."/>
        </authorList>
    </citation>
    <scope>NUCLEOTIDE SEQUENCE [LARGE SCALE GENOMIC DNA]</scope>
    <source>
        <strain evidence="1 2">DJ57</strain>
    </source>
</reference>
<keyword evidence="2" id="KW-1185">Reference proteome</keyword>
<dbReference type="AlphaFoldDB" id="A0A1V9FQ12"/>
<comment type="caution">
    <text evidence="1">The sequence shown here is derived from an EMBL/GenBank/DDBJ whole genome shotgun (WGS) entry which is preliminary data.</text>
</comment>
<protein>
    <submittedName>
        <fullName evidence="1">Uncharacterized protein</fullName>
    </submittedName>
</protein>
<dbReference type="OrthoDB" id="674528at2"/>
<accession>A0A1V9FQ12</accession>
<dbReference type="Proteomes" id="UP000192796">
    <property type="component" value="Unassembled WGS sequence"/>
</dbReference>
<evidence type="ECO:0000313" key="1">
    <source>
        <dbReference type="EMBL" id="OQP60420.1"/>
    </source>
</evidence>
<name>A0A1V9FQ12_9BACT</name>
<dbReference type="EMBL" id="LVYD01000064">
    <property type="protein sequence ID" value="OQP60420.1"/>
    <property type="molecule type" value="Genomic_DNA"/>
</dbReference>
<sequence length="98" mass="11705">MKNKLKPISQNSNTIETDSLFEKVSLQQLRTIWNDEHHTYTDDELIKIRGWLYLVAKMVIAVSQRMEKEHTLIKQQQIQEHENTQSYPLCQSEYRRAS</sequence>
<gene>
    <name evidence="1" type="ORF">A3860_34145</name>
</gene>
<organism evidence="1 2">
    <name type="scientific">Niastella vici</name>
    <dbReference type="NCBI Taxonomy" id="1703345"/>
    <lineage>
        <taxon>Bacteria</taxon>
        <taxon>Pseudomonadati</taxon>
        <taxon>Bacteroidota</taxon>
        <taxon>Chitinophagia</taxon>
        <taxon>Chitinophagales</taxon>
        <taxon>Chitinophagaceae</taxon>
        <taxon>Niastella</taxon>
    </lineage>
</organism>
<proteinExistence type="predicted"/>
<dbReference type="RefSeq" id="WP_081153422.1">
    <property type="nucleotide sequence ID" value="NZ_LVYD01000064.1"/>
</dbReference>